<keyword evidence="1" id="KW-1133">Transmembrane helix</keyword>
<dbReference type="RefSeq" id="XP_011133495.1">
    <property type="nucleotide sequence ID" value="XM_011135193.1"/>
</dbReference>
<keyword evidence="1" id="KW-0472">Membrane</keyword>
<accession>A0A023AXP6</accession>
<protein>
    <submittedName>
        <fullName evidence="3">Transmembrane protein</fullName>
    </submittedName>
</protein>
<evidence type="ECO:0000256" key="2">
    <source>
        <dbReference type="SAM" id="SignalP"/>
    </source>
</evidence>
<evidence type="ECO:0000256" key="1">
    <source>
        <dbReference type="SAM" id="Phobius"/>
    </source>
</evidence>
<dbReference type="Proteomes" id="UP000019763">
    <property type="component" value="Unassembled WGS sequence"/>
</dbReference>
<sequence length="232" mass="24505">MVGQLFTASILFASALAGSHEFKFYCESGACDESTCSGITDITEFTTCYHDKATSDGITFLTVDTYKGKTSEELCANKDPINGGDLFTISPKIPSTWTANNITLVVDGTPDATAKADCMGTLSFMTYTLVEGVKEDAFKTAVCTDKKVPDAKVATGVKWQALYADKNTNSFTFLFPHVGNYVTIQGEAAKCTDITYSSLSMQFSDSNVMSGSGVGATVLAGVTIALGLAALL</sequence>
<keyword evidence="4" id="KW-1185">Reference proteome</keyword>
<dbReference type="AlphaFoldDB" id="A0A023AXP6"/>
<keyword evidence="1 3" id="KW-0812">Transmembrane</keyword>
<gene>
    <name evidence="3" type="ORF">GNI_180530</name>
</gene>
<proteinExistence type="predicted"/>
<name>A0A023AXP6_GRENI</name>
<organism evidence="3 4">
    <name type="scientific">Gregarina niphandrodes</name>
    <name type="common">Septate eugregarine</name>
    <dbReference type="NCBI Taxonomy" id="110365"/>
    <lineage>
        <taxon>Eukaryota</taxon>
        <taxon>Sar</taxon>
        <taxon>Alveolata</taxon>
        <taxon>Apicomplexa</taxon>
        <taxon>Conoidasida</taxon>
        <taxon>Gregarinasina</taxon>
        <taxon>Eugregarinorida</taxon>
        <taxon>Gregarinidae</taxon>
        <taxon>Gregarina</taxon>
    </lineage>
</organism>
<feature type="chain" id="PRO_5001511401" evidence="2">
    <location>
        <begin position="18"/>
        <end position="232"/>
    </location>
</feature>
<feature type="transmembrane region" description="Helical" evidence="1">
    <location>
        <begin position="208"/>
        <end position="231"/>
    </location>
</feature>
<dbReference type="GeneID" id="22916067"/>
<keyword evidence="2" id="KW-0732">Signal</keyword>
<feature type="signal peptide" evidence="2">
    <location>
        <begin position="1"/>
        <end position="17"/>
    </location>
</feature>
<dbReference type="VEuPathDB" id="CryptoDB:GNI_180530"/>
<reference evidence="3" key="1">
    <citation type="submission" date="2013-12" db="EMBL/GenBank/DDBJ databases">
        <authorList>
            <person name="Omoto C.K."/>
            <person name="Sibley D."/>
            <person name="Venepally P."/>
            <person name="Hadjithomas M."/>
            <person name="Karamycheva S."/>
            <person name="Brunk B."/>
            <person name="Roos D."/>
            <person name="Caler E."/>
            <person name="Lorenzi H."/>
        </authorList>
    </citation>
    <scope>NUCLEOTIDE SEQUENCE</scope>
</reference>
<evidence type="ECO:0000313" key="3">
    <source>
        <dbReference type="EMBL" id="EZG43248.1"/>
    </source>
</evidence>
<dbReference type="EMBL" id="AFNH02001363">
    <property type="protein sequence ID" value="EZG43248.1"/>
    <property type="molecule type" value="Genomic_DNA"/>
</dbReference>
<evidence type="ECO:0000313" key="4">
    <source>
        <dbReference type="Proteomes" id="UP000019763"/>
    </source>
</evidence>
<comment type="caution">
    <text evidence="3">The sequence shown here is derived from an EMBL/GenBank/DDBJ whole genome shotgun (WGS) entry which is preliminary data.</text>
</comment>